<protein>
    <submittedName>
        <fullName evidence="2">ABC transporter permease</fullName>
    </submittedName>
</protein>
<evidence type="ECO:0000256" key="1">
    <source>
        <dbReference type="SAM" id="Phobius"/>
    </source>
</evidence>
<accession>A0ABS3WHF8</accession>
<feature type="transmembrane region" description="Helical" evidence="1">
    <location>
        <begin position="56"/>
        <end position="78"/>
    </location>
</feature>
<dbReference type="EMBL" id="JAGGDJ010000038">
    <property type="protein sequence ID" value="MBO7747727.1"/>
    <property type="molecule type" value="Genomic_DNA"/>
</dbReference>
<keyword evidence="1" id="KW-0472">Membrane</keyword>
<feature type="transmembrane region" description="Helical" evidence="1">
    <location>
        <begin position="16"/>
        <end position="36"/>
    </location>
</feature>
<dbReference type="PANTHER" id="PTHR43471">
    <property type="entry name" value="ABC TRANSPORTER PERMEASE"/>
    <property type="match status" value="1"/>
</dbReference>
<keyword evidence="1" id="KW-0812">Transmembrane</keyword>
<proteinExistence type="predicted"/>
<evidence type="ECO:0000313" key="2">
    <source>
        <dbReference type="EMBL" id="MBO7747727.1"/>
    </source>
</evidence>
<dbReference type="RefSeq" id="WP_208850352.1">
    <property type="nucleotide sequence ID" value="NZ_JAGGDJ010000038.1"/>
</dbReference>
<dbReference type="Pfam" id="PF12679">
    <property type="entry name" value="ABC2_membrane_2"/>
    <property type="match status" value="1"/>
</dbReference>
<gene>
    <name evidence="2" type="ORF">I8J29_26410</name>
</gene>
<feature type="transmembrane region" description="Helical" evidence="1">
    <location>
        <begin position="110"/>
        <end position="134"/>
    </location>
</feature>
<comment type="caution">
    <text evidence="2">The sequence shown here is derived from an EMBL/GenBank/DDBJ whole genome shotgun (WGS) entry which is preliminary data.</text>
</comment>
<name>A0ABS3WHF8_9BACL</name>
<sequence length="283" mass="31010">MMWIAFAGKELFRKKIVLVTGVLTLLFIGMFNFGLYKMTHAEPSGLRPPFASLIDGVALLAVGLLFAGMIVAFLVFFATMGTISGEIENGLMLAVLARPIPRWKVYLGKYFGMGFWIFIYCTVLFLAILLPVHFMADVPMQAGSLFRSWLLFCWGPQLLLALSLLGSAYLPMLGNGVACAILYGLSLFMNFAESVFNLNGGNETLSSISLIVSMFMPANALFYRLTYEIIGGLDVPLLPDMLNMLGPFSPSNAPSPAFVAYSAVYWAALLALGCRAFRRKDIA</sequence>
<reference evidence="2 3" key="1">
    <citation type="submission" date="2021-03" db="EMBL/GenBank/DDBJ databases">
        <title>Paenibacillus artemisicola MWE-103 whole genome sequence.</title>
        <authorList>
            <person name="Ham Y.J."/>
        </authorList>
    </citation>
    <scope>NUCLEOTIDE SEQUENCE [LARGE SCALE GENOMIC DNA]</scope>
    <source>
        <strain evidence="2 3">MWE-103</strain>
    </source>
</reference>
<keyword evidence="1" id="KW-1133">Transmembrane helix</keyword>
<dbReference type="Proteomes" id="UP000670947">
    <property type="component" value="Unassembled WGS sequence"/>
</dbReference>
<evidence type="ECO:0000313" key="3">
    <source>
        <dbReference type="Proteomes" id="UP000670947"/>
    </source>
</evidence>
<feature type="transmembrane region" description="Helical" evidence="1">
    <location>
        <begin position="204"/>
        <end position="222"/>
    </location>
</feature>
<feature type="transmembrane region" description="Helical" evidence="1">
    <location>
        <begin position="258"/>
        <end position="277"/>
    </location>
</feature>
<organism evidence="2 3">
    <name type="scientific">Paenibacillus artemisiicola</name>
    <dbReference type="NCBI Taxonomy" id="1172618"/>
    <lineage>
        <taxon>Bacteria</taxon>
        <taxon>Bacillati</taxon>
        <taxon>Bacillota</taxon>
        <taxon>Bacilli</taxon>
        <taxon>Bacillales</taxon>
        <taxon>Paenibacillaceae</taxon>
        <taxon>Paenibacillus</taxon>
    </lineage>
</organism>
<feature type="transmembrane region" description="Helical" evidence="1">
    <location>
        <begin position="172"/>
        <end position="192"/>
    </location>
</feature>
<keyword evidence="3" id="KW-1185">Reference proteome</keyword>